<accession>A0A5B8Y2T3</accession>
<organism evidence="1 2">
    <name type="scientific">Persicimonas caeni</name>
    <dbReference type="NCBI Taxonomy" id="2292766"/>
    <lineage>
        <taxon>Bacteria</taxon>
        <taxon>Deltaproteobacteria</taxon>
        <taxon>Bradymonadales</taxon>
        <taxon>Bradymonadaceae</taxon>
        <taxon>Persicimonas</taxon>
    </lineage>
</organism>
<proteinExistence type="predicted"/>
<name>A0A4Y6PMJ6_PERCE</name>
<evidence type="ECO:0000313" key="2">
    <source>
        <dbReference type="Proteomes" id="UP000315995"/>
    </source>
</evidence>
<keyword evidence="2" id="KW-1185">Reference proteome</keyword>
<protein>
    <submittedName>
        <fullName evidence="1">Uncharacterized protein</fullName>
    </submittedName>
</protein>
<dbReference type="EMBL" id="CP041186">
    <property type="protein sequence ID" value="QDG49502.1"/>
    <property type="molecule type" value="Genomic_DNA"/>
</dbReference>
<dbReference type="Gene3D" id="1.50.10.10">
    <property type="match status" value="1"/>
</dbReference>
<dbReference type="SUPFAM" id="SSF48208">
    <property type="entry name" value="Six-hairpin glycosidases"/>
    <property type="match status" value="1"/>
</dbReference>
<dbReference type="GO" id="GO:0005975">
    <property type="term" value="P:carbohydrate metabolic process"/>
    <property type="evidence" value="ECO:0007669"/>
    <property type="project" value="InterPro"/>
</dbReference>
<dbReference type="Proteomes" id="UP000315995">
    <property type="component" value="Chromosome"/>
</dbReference>
<dbReference type="OrthoDB" id="9810718at2"/>
<dbReference type="AlphaFoldDB" id="A0A4Y6PMJ6"/>
<evidence type="ECO:0000313" key="1">
    <source>
        <dbReference type="EMBL" id="QDG49502.1"/>
    </source>
</evidence>
<accession>A0A4Y6PMJ6</accession>
<dbReference type="InterPro" id="IPR012341">
    <property type="entry name" value="6hp_glycosidase-like_sf"/>
</dbReference>
<dbReference type="RefSeq" id="WP_141195999.1">
    <property type="nucleotide sequence ID" value="NZ_CP041186.1"/>
</dbReference>
<sequence length="601" mass="68451">MGGCDRYVSHQNEVDPCQRLQTAQAANICELLSTELDKAEQPANGEGLVVFRSYCDGIEERSSMAGAEAEEALAKAVAHRFNMGAPDDDCVYAAEWLTPRGDKEPWAAVDAMDTYRPTVDGLVIRRAPHEAVTPLDFTGVRPGESVEAIALLPHVYRRQSRDADYMRAETPVQVHDVRGFVLRDGEVSEFRYHRKRHAKIDEETLTEGVHRAAKWFETMRDEEQKRFYYEYNPYRDKYVDEEYNLLRHAGSSWSIMQAYGLTGDEKLRELGEYALDWIVGHSRTEKKQGRTIRFVVEPWNNKAKLGGAGLWLLALAEHARLTGDTSNLELMQQIANYIYLAQDPKTGKFESFHQNGEVFAPDFDSDYYPGEAMFALHRARPFLEDIPVCDVSRKGLEFMLRDEPRNMPATEYRFVNQWNAYTIREHRRDCDNKQFDWVWHRDLDHMLATSATLDDDPVVAGAYEGRDGDFSISPTRLEALTTICAELGREDEGIARRCAPIVRRTAALQLSFQHRPSNTWPWRNPEAANGGFGRGLDDESIRIDFTQHHLSAMYNAVDFLRHVAPHKNAADRLELANRERSFPFNLVGDATCEGGGSGKCL</sequence>
<dbReference type="InterPro" id="IPR008928">
    <property type="entry name" value="6-hairpin_glycosidase_sf"/>
</dbReference>
<reference evidence="1 2" key="1">
    <citation type="submission" date="2019-06" db="EMBL/GenBank/DDBJ databases">
        <title>Persicimonas caeni gen. nov., sp. nov., a predatory bacterium isolated from solar saltern.</title>
        <authorList>
            <person name="Wang S."/>
        </authorList>
    </citation>
    <scope>NUCLEOTIDE SEQUENCE [LARGE SCALE GENOMIC DNA]</scope>
    <source>
        <strain evidence="1 2">YN101</strain>
    </source>
</reference>
<gene>
    <name evidence="1" type="ORF">FIV42_01740</name>
</gene>